<evidence type="ECO:0000313" key="2">
    <source>
        <dbReference type="Proteomes" id="UP000823775"/>
    </source>
</evidence>
<feature type="non-terminal residue" evidence="1">
    <location>
        <position position="146"/>
    </location>
</feature>
<accession>A0ABS8WQ36</accession>
<gene>
    <name evidence="1" type="ORF">HAX54_051770</name>
</gene>
<reference evidence="1 2" key="1">
    <citation type="journal article" date="2021" name="BMC Genomics">
        <title>Datura genome reveals duplications of psychoactive alkaloid biosynthetic genes and high mutation rate following tissue culture.</title>
        <authorList>
            <person name="Rajewski A."/>
            <person name="Carter-House D."/>
            <person name="Stajich J."/>
            <person name="Litt A."/>
        </authorList>
    </citation>
    <scope>NUCLEOTIDE SEQUENCE [LARGE SCALE GENOMIC DNA]</scope>
    <source>
        <strain evidence="1">AR-01</strain>
    </source>
</reference>
<feature type="non-terminal residue" evidence="1">
    <location>
        <position position="1"/>
    </location>
</feature>
<name>A0ABS8WQ36_DATST</name>
<dbReference type="Proteomes" id="UP000823775">
    <property type="component" value="Unassembled WGS sequence"/>
</dbReference>
<sequence length="146" mass="16573">GYSTPHCYTQLPQTSSRLLSSGIWIATPNITVRMLHRRARRRIIGGSSSSLRNSDERSRWILPLQWEQLCTYKAKRLKDSNKGARPEKRLESEKGGSLHTCAVINQGTSYWLMRHDYSETAIANIGEITRSYHNEALVSVAGSLQR</sequence>
<dbReference type="EMBL" id="JACEIK010009280">
    <property type="protein sequence ID" value="MCE3052182.1"/>
    <property type="molecule type" value="Genomic_DNA"/>
</dbReference>
<protein>
    <submittedName>
        <fullName evidence="1">Uncharacterized protein</fullName>
    </submittedName>
</protein>
<evidence type="ECO:0000313" key="1">
    <source>
        <dbReference type="EMBL" id="MCE3052182.1"/>
    </source>
</evidence>
<keyword evidence="2" id="KW-1185">Reference proteome</keyword>
<proteinExistence type="predicted"/>
<comment type="caution">
    <text evidence="1">The sequence shown here is derived from an EMBL/GenBank/DDBJ whole genome shotgun (WGS) entry which is preliminary data.</text>
</comment>
<organism evidence="1 2">
    <name type="scientific">Datura stramonium</name>
    <name type="common">Jimsonweed</name>
    <name type="synonym">Common thornapple</name>
    <dbReference type="NCBI Taxonomy" id="4076"/>
    <lineage>
        <taxon>Eukaryota</taxon>
        <taxon>Viridiplantae</taxon>
        <taxon>Streptophyta</taxon>
        <taxon>Embryophyta</taxon>
        <taxon>Tracheophyta</taxon>
        <taxon>Spermatophyta</taxon>
        <taxon>Magnoliopsida</taxon>
        <taxon>eudicotyledons</taxon>
        <taxon>Gunneridae</taxon>
        <taxon>Pentapetalae</taxon>
        <taxon>asterids</taxon>
        <taxon>lamiids</taxon>
        <taxon>Solanales</taxon>
        <taxon>Solanaceae</taxon>
        <taxon>Solanoideae</taxon>
        <taxon>Datureae</taxon>
        <taxon>Datura</taxon>
    </lineage>
</organism>